<comment type="caution">
    <text evidence="3">The sequence shown here is derived from an EMBL/GenBank/DDBJ whole genome shotgun (WGS) entry which is preliminary data.</text>
</comment>
<protein>
    <submittedName>
        <fullName evidence="3">Uncharacterized protein</fullName>
    </submittedName>
</protein>
<dbReference type="RefSeq" id="WP_213004829.1">
    <property type="nucleotide sequence ID" value="NZ_BOQN01000009.1"/>
</dbReference>
<dbReference type="Proteomes" id="UP000677082">
    <property type="component" value="Unassembled WGS sequence"/>
</dbReference>
<dbReference type="EMBL" id="BOQN01000009">
    <property type="protein sequence ID" value="GIM88847.1"/>
    <property type="molecule type" value="Genomic_DNA"/>
</dbReference>
<evidence type="ECO:0000313" key="4">
    <source>
        <dbReference type="Proteomes" id="UP000677082"/>
    </source>
</evidence>
<accession>A0A919VYC3</accession>
<gene>
    <name evidence="3" type="ORF">Ato02nite_006400</name>
</gene>
<evidence type="ECO:0000313" key="3">
    <source>
        <dbReference type="EMBL" id="GIM88847.1"/>
    </source>
</evidence>
<sequence>MRSIRPIVAIGLGLALVASTAACSTRPPVDEVWLYYMNGSVDKKEFKECIDPNTKGPWQANNDTFALPTSLRTWNVAPTGGDTSQPTIVGSKPGADGQAGPQMDVWTTVEFYLNTNCDGGKGSPVVQFWEKTGRRYGVSNGSAELSEEGWDKVLANTLVPVQAKAMQRVARAYSADEMDTNVLTVDPKVLAAATPDKPVDREVWKKMEDAMAEEFTEQLRAKVGGDYFCGAVGTDKAGAPITYDRKTGVCPAVRVSITDINYHDPALQAKRAEVRAAAEDAKKKLIEAQSQTAVSAELAKAAKSPEYLRLKELETWLAGIQACAQNANCTTFVGEPGSVAVSTK</sequence>
<feature type="region of interest" description="Disordered" evidence="1">
    <location>
        <begin position="80"/>
        <end position="100"/>
    </location>
</feature>
<keyword evidence="4" id="KW-1185">Reference proteome</keyword>
<dbReference type="AlphaFoldDB" id="A0A919VYC3"/>
<feature type="chain" id="PRO_5038480816" evidence="2">
    <location>
        <begin position="22"/>
        <end position="344"/>
    </location>
</feature>
<organism evidence="3 4">
    <name type="scientific">Paractinoplanes toevensis</name>
    <dbReference type="NCBI Taxonomy" id="571911"/>
    <lineage>
        <taxon>Bacteria</taxon>
        <taxon>Bacillati</taxon>
        <taxon>Actinomycetota</taxon>
        <taxon>Actinomycetes</taxon>
        <taxon>Micromonosporales</taxon>
        <taxon>Micromonosporaceae</taxon>
        <taxon>Paractinoplanes</taxon>
    </lineage>
</organism>
<evidence type="ECO:0000256" key="1">
    <source>
        <dbReference type="SAM" id="MobiDB-lite"/>
    </source>
</evidence>
<evidence type="ECO:0000256" key="2">
    <source>
        <dbReference type="SAM" id="SignalP"/>
    </source>
</evidence>
<dbReference type="PROSITE" id="PS51257">
    <property type="entry name" value="PROKAR_LIPOPROTEIN"/>
    <property type="match status" value="1"/>
</dbReference>
<feature type="signal peptide" evidence="2">
    <location>
        <begin position="1"/>
        <end position="21"/>
    </location>
</feature>
<reference evidence="3 4" key="1">
    <citation type="submission" date="2021-03" db="EMBL/GenBank/DDBJ databases">
        <title>Whole genome shotgun sequence of Actinoplanes toevensis NBRC 105298.</title>
        <authorList>
            <person name="Komaki H."/>
            <person name="Tamura T."/>
        </authorList>
    </citation>
    <scope>NUCLEOTIDE SEQUENCE [LARGE SCALE GENOMIC DNA]</scope>
    <source>
        <strain evidence="3 4">NBRC 105298</strain>
    </source>
</reference>
<name>A0A919VYC3_9ACTN</name>
<proteinExistence type="predicted"/>
<keyword evidence="2" id="KW-0732">Signal</keyword>